<feature type="domain" description="DUF4347" evidence="2">
    <location>
        <begin position="45"/>
        <end position="208"/>
    </location>
</feature>
<dbReference type="AlphaFoldDB" id="A0A433UXB6"/>
<evidence type="ECO:0000259" key="2">
    <source>
        <dbReference type="Pfam" id="PF14252"/>
    </source>
</evidence>
<reference evidence="3" key="1">
    <citation type="submission" date="2018-12" db="EMBL/GenBank/DDBJ databases">
        <authorList>
            <person name="Will S."/>
            <person name="Neumann-Schaal M."/>
            <person name="Henke P."/>
        </authorList>
    </citation>
    <scope>NUCLEOTIDE SEQUENCE</scope>
    <source>
        <strain evidence="3">PCC 7102</strain>
    </source>
</reference>
<dbReference type="InterPro" id="IPR025592">
    <property type="entry name" value="DUF4347"/>
</dbReference>
<evidence type="ECO:0000313" key="4">
    <source>
        <dbReference type="Proteomes" id="UP000271624"/>
    </source>
</evidence>
<dbReference type="EMBL" id="RSCL01000029">
    <property type="protein sequence ID" value="RUS98505.1"/>
    <property type="molecule type" value="Genomic_DNA"/>
</dbReference>
<keyword evidence="1" id="KW-0732">Signal</keyword>
<proteinExistence type="predicted"/>
<organism evidence="3 4">
    <name type="scientific">Dulcicalothrix desertica PCC 7102</name>
    <dbReference type="NCBI Taxonomy" id="232991"/>
    <lineage>
        <taxon>Bacteria</taxon>
        <taxon>Bacillati</taxon>
        <taxon>Cyanobacteriota</taxon>
        <taxon>Cyanophyceae</taxon>
        <taxon>Nostocales</taxon>
        <taxon>Calotrichaceae</taxon>
        <taxon>Dulcicalothrix</taxon>
    </lineage>
</organism>
<keyword evidence="4" id="KW-1185">Reference proteome</keyword>
<dbReference type="Proteomes" id="UP000271624">
    <property type="component" value="Unassembled WGS sequence"/>
</dbReference>
<name>A0A433UXB6_9CYAN</name>
<dbReference type="InterPro" id="IPR013517">
    <property type="entry name" value="FG-GAP"/>
</dbReference>
<comment type="caution">
    <text evidence="3">The sequence shown here is derived from an EMBL/GenBank/DDBJ whole genome shotgun (WGS) entry which is preliminary data.</text>
</comment>
<dbReference type="RefSeq" id="WP_127086179.1">
    <property type="nucleotide sequence ID" value="NZ_RSCL01000029.1"/>
</dbReference>
<dbReference type="OrthoDB" id="466259at2"/>
<reference evidence="3" key="2">
    <citation type="journal article" date="2019" name="Genome Biol. Evol.">
        <title>Day and night: Metabolic profiles and evolutionary relationships of six axenic non-marine cyanobacteria.</title>
        <authorList>
            <person name="Will S.E."/>
            <person name="Henke P."/>
            <person name="Boedeker C."/>
            <person name="Huang S."/>
            <person name="Brinkmann H."/>
            <person name="Rohde M."/>
            <person name="Jarek M."/>
            <person name="Friedl T."/>
            <person name="Seufert S."/>
            <person name="Schumacher M."/>
            <person name="Overmann J."/>
            <person name="Neumann-Schaal M."/>
            <person name="Petersen J."/>
        </authorList>
    </citation>
    <scope>NUCLEOTIDE SEQUENCE [LARGE SCALE GENOMIC DNA]</scope>
    <source>
        <strain evidence="3">PCC 7102</strain>
    </source>
</reference>
<evidence type="ECO:0000256" key="1">
    <source>
        <dbReference type="ARBA" id="ARBA00022729"/>
    </source>
</evidence>
<accession>A0A433UXB6</accession>
<evidence type="ECO:0000313" key="3">
    <source>
        <dbReference type="EMBL" id="RUS98505.1"/>
    </source>
</evidence>
<dbReference type="InterPro" id="IPR028994">
    <property type="entry name" value="Integrin_alpha_N"/>
</dbReference>
<protein>
    <recommendedName>
        <fullName evidence="2">DUF4347 domain-containing protein</fullName>
    </recommendedName>
</protein>
<dbReference type="Pfam" id="PF13517">
    <property type="entry name" value="FG-GAP_3"/>
    <property type="match status" value="1"/>
</dbReference>
<dbReference type="PANTHER" id="PTHR46580">
    <property type="entry name" value="SENSOR KINASE-RELATED"/>
    <property type="match status" value="1"/>
</dbReference>
<dbReference type="SUPFAM" id="SSF69318">
    <property type="entry name" value="Integrin alpha N-terminal domain"/>
    <property type="match status" value="2"/>
</dbReference>
<dbReference type="PANTHER" id="PTHR46580:SF2">
    <property type="entry name" value="MAM DOMAIN-CONTAINING PROTEIN"/>
    <property type="match status" value="1"/>
</dbReference>
<dbReference type="Pfam" id="PF14252">
    <property type="entry name" value="DUF4347"/>
    <property type="match status" value="1"/>
</dbReference>
<sequence>MSYNSLTDKTSVQLDSKSNNSIYLPSSTLSSPLDSSLYTAGSSSVLFIDASVSNYESLLVGLAPQTEVHVLNPAQDAIASITDTLLGRQGISSLQIISHGSVGSLDFALGSLNINNIRSYTNELQSWGKALTADGDILLYGCDVAAGETGANFVQQLSLLTGADIAASNDLTGSSSKGGNWVLESATGVIESSKVLQLDAMAGYDSVLNNPVAIINEFSQGSTGAREWVEILVVQDNANLQNYRLVDGSTSNTLNIQLSGTGFNGLKAGTLIVLYNGGDVDSAITPDLNYDPVKGDYSLQISSLNSTGNFAVTRLNNGWGGTTGAFDNSSSTDIPRLLDTAGKEIYIFPKSVTPAGFQLVPVSPLRALPGRATAFVGNTAIGATLAANWSDDYYSAAGNPGLANGGINTAWINSLRGNVSPSFNNTANLILPRINEDMPSLYNEGVFISDLIEGQISDINNNIQGIAVTDVIGTGNWQYSLNGGLGWSNFGKVSDTDATVLTGKVSLYNGTANNTPENQGWLQYGASPPVPNLANVGGTQAVNNGATNLSSTESGSAGYSNYSGGFASLLNPAFPTLDRNQGFSLSFDVKINSESHTDNTRAGFNVILVTSDKTKAIELGFWQNSIFAQNPTFTGSTESVDRNTTALTRYDLVVLGDIYQLYAADEAIPILTGLLRDYTAFDHTTAGPFGIALPYDPYEQANFVYLGDNTSRAAANINLARVELLTNSKIRFAPSPNTDGDAAIKFSAWDGTNGVINGSAGVNTTTSNAFSTTIKIANITVDPVPEWQIVAVDNFTALNKQSILQRSETGAYRVVYLNPDILPELVALPTMSSSWEIGGIADFTGDKIQDILFSNSTTGENQIWGMSANGAEVINLPTINSNNLTIQHIGDFEGDRDADILLRDSSNGEIKIWAANPANPNLMSEVVLPSVPDNNTQILKVSDLDGDNDLDILWYNAVSGEVAIWQMDGTLFAQGVQLPTVSDANTKIQLIADFDGDKDMDILWYNSITGLTALWQMNGVNLQQGVVLGYVSDTNTKIKQIADFDGDKDLDILWYNAATGYTAIWEMDGVNLKNGITLASNGDANTKIERIADFDEDGDLDILWYDAVTGFTATWQMNGVNIQQGISLGYVSDTNTKIKSIANFYGDSNLDIFWHNETTGFTALWNMNGANLQEGFTLPAVDVGFKVNTVGDLNGDGRVDIVWYNSNTSSTKLWSIDGANLLNDIFLII</sequence>
<gene>
    <name evidence="3" type="ORF">DSM106972_081340</name>
</gene>